<keyword evidence="2 7" id="KW-0813">Transport</keyword>
<comment type="subcellular location">
    <subcellularLocation>
        <location evidence="1 7">Cell membrane</location>
        <topology evidence="1 7">Multi-pass membrane protein</topology>
    </subcellularLocation>
</comment>
<evidence type="ECO:0000313" key="9">
    <source>
        <dbReference type="EMBL" id="RLE08192.1"/>
    </source>
</evidence>
<dbReference type="InterPro" id="IPR035906">
    <property type="entry name" value="MetI-like_sf"/>
</dbReference>
<accession>A0A497E2L1</accession>
<keyword evidence="5 7" id="KW-1133">Transmembrane helix</keyword>
<keyword evidence="4 7" id="KW-0812">Transmembrane</keyword>
<evidence type="ECO:0000259" key="8">
    <source>
        <dbReference type="PROSITE" id="PS50928"/>
    </source>
</evidence>
<dbReference type="InterPro" id="IPR045621">
    <property type="entry name" value="BPD_transp_1_N"/>
</dbReference>
<keyword evidence="3" id="KW-1003">Cell membrane</keyword>
<dbReference type="PANTHER" id="PTHR43163:SF6">
    <property type="entry name" value="DIPEPTIDE TRANSPORT SYSTEM PERMEASE PROTEIN DPPB-RELATED"/>
    <property type="match status" value="1"/>
</dbReference>
<comment type="similarity">
    <text evidence="7">Belongs to the binding-protein-dependent transport system permease family.</text>
</comment>
<dbReference type="InterPro" id="IPR000515">
    <property type="entry name" value="MetI-like"/>
</dbReference>
<dbReference type="Gene3D" id="1.10.3720.10">
    <property type="entry name" value="MetI-like"/>
    <property type="match status" value="1"/>
</dbReference>
<dbReference type="AlphaFoldDB" id="A0A497E2L1"/>
<feature type="transmembrane region" description="Helical" evidence="7">
    <location>
        <begin position="311"/>
        <end position="337"/>
    </location>
</feature>
<feature type="transmembrane region" description="Helical" evidence="7">
    <location>
        <begin position="137"/>
        <end position="162"/>
    </location>
</feature>
<dbReference type="Pfam" id="PF00528">
    <property type="entry name" value="BPD_transp_1"/>
    <property type="match status" value="1"/>
</dbReference>
<dbReference type="PANTHER" id="PTHR43163">
    <property type="entry name" value="DIPEPTIDE TRANSPORT SYSTEM PERMEASE PROTEIN DPPB-RELATED"/>
    <property type="match status" value="1"/>
</dbReference>
<dbReference type="CDD" id="cd06261">
    <property type="entry name" value="TM_PBP2"/>
    <property type="match status" value="1"/>
</dbReference>
<proteinExistence type="inferred from homology"/>
<dbReference type="GO" id="GO:0005886">
    <property type="term" value="C:plasma membrane"/>
    <property type="evidence" value="ECO:0007669"/>
    <property type="project" value="UniProtKB-SubCell"/>
</dbReference>
<dbReference type="Proteomes" id="UP000279422">
    <property type="component" value="Unassembled WGS sequence"/>
</dbReference>
<gene>
    <name evidence="9" type="ORF">DRJ00_06750</name>
</gene>
<dbReference type="Pfam" id="PF19300">
    <property type="entry name" value="BPD_transp_1_N"/>
    <property type="match status" value="1"/>
</dbReference>
<dbReference type="SUPFAM" id="SSF161098">
    <property type="entry name" value="MetI-like"/>
    <property type="match status" value="1"/>
</dbReference>
<sequence length="344" mass="38952">MNLRNYIIRRILLVIPVLFGVSIIIFVILSLFSPEQRAAAFITDVKQLRNIKSVIKTYHLDAPLYLQYFYWLKEVLHGNLGWSRTASRPVLEALFYFLPNTVELGLFSIVPIVLIGIWLGSASAVHQNRFIDHLSRTIAIIGWSLPTFWFGLLLLMIFYGYFKGLFPPEALSTSTSLYVHSPNFVRFTHINTIDALLNWKGSVLLDALRHLVLPVITLTVVQCALVMRIMRSSMLEALGKGYVTTARAKGADEKTVIKKHVKRNAMIPVITVSGYLFAGLMNGVVITETIFNRKGLGWWWWRAAVQLDIPAILGAVLFNGILFVLTNLVVDLLYAYFDPRVRLG</sequence>
<name>A0A497E2L1_UNCAE</name>
<evidence type="ECO:0000313" key="10">
    <source>
        <dbReference type="Proteomes" id="UP000279422"/>
    </source>
</evidence>
<comment type="caution">
    <text evidence="9">The sequence shown here is derived from an EMBL/GenBank/DDBJ whole genome shotgun (WGS) entry which is preliminary data.</text>
</comment>
<feature type="transmembrane region" description="Helical" evidence="7">
    <location>
        <begin position="12"/>
        <end position="32"/>
    </location>
</feature>
<protein>
    <submittedName>
        <fullName evidence="9">ABC transporter permease</fullName>
    </submittedName>
</protein>
<evidence type="ECO:0000256" key="3">
    <source>
        <dbReference type="ARBA" id="ARBA00022475"/>
    </source>
</evidence>
<feature type="transmembrane region" description="Helical" evidence="7">
    <location>
        <begin position="211"/>
        <end position="230"/>
    </location>
</feature>
<evidence type="ECO:0000256" key="2">
    <source>
        <dbReference type="ARBA" id="ARBA00022448"/>
    </source>
</evidence>
<evidence type="ECO:0000256" key="5">
    <source>
        <dbReference type="ARBA" id="ARBA00022989"/>
    </source>
</evidence>
<evidence type="ECO:0000256" key="4">
    <source>
        <dbReference type="ARBA" id="ARBA00022692"/>
    </source>
</evidence>
<evidence type="ECO:0000256" key="7">
    <source>
        <dbReference type="RuleBase" id="RU363032"/>
    </source>
</evidence>
<dbReference type="PROSITE" id="PS50928">
    <property type="entry name" value="ABC_TM1"/>
    <property type="match status" value="1"/>
</dbReference>
<feature type="transmembrane region" description="Helical" evidence="7">
    <location>
        <begin position="104"/>
        <end position="125"/>
    </location>
</feature>
<organism evidence="9 10">
    <name type="scientific">Aerophobetes bacterium</name>
    <dbReference type="NCBI Taxonomy" id="2030807"/>
    <lineage>
        <taxon>Bacteria</taxon>
        <taxon>Candidatus Aerophobota</taxon>
    </lineage>
</organism>
<evidence type="ECO:0000256" key="6">
    <source>
        <dbReference type="ARBA" id="ARBA00023136"/>
    </source>
</evidence>
<evidence type="ECO:0000256" key="1">
    <source>
        <dbReference type="ARBA" id="ARBA00004651"/>
    </source>
</evidence>
<feature type="transmembrane region" description="Helical" evidence="7">
    <location>
        <begin position="267"/>
        <end position="291"/>
    </location>
</feature>
<dbReference type="EMBL" id="QMPZ01000112">
    <property type="protein sequence ID" value="RLE08192.1"/>
    <property type="molecule type" value="Genomic_DNA"/>
</dbReference>
<keyword evidence="6 7" id="KW-0472">Membrane</keyword>
<dbReference type="GO" id="GO:0055085">
    <property type="term" value="P:transmembrane transport"/>
    <property type="evidence" value="ECO:0007669"/>
    <property type="project" value="InterPro"/>
</dbReference>
<feature type="domain" description="ABC transmembrane type-1" evidence="8">
    <location>
        <begin position="98"/>
        <end position="334"/>
    </location>
</feature>
<reference evidence="9 10" key="1">
    <citation type="submission" date="2018-06" db="EMBL/GenBank/DDBJ databases">
        <title>Extensive metabolic versatility and redundancy in microbially diverse, dynamic hydrothermal sediments.</title>
        <authorList>
            <person name="Dombrowski N."/>
            <person name="Teske A."/>
            <person name="Baker B.J."/>
        </authorList>
    </citation>
    <scope>NUCLEOTIDE SEQUENCE [LARGE SCALE GENOMIC DNA]</scope>
    <source>
        <strain evidence="9">B47_G16</strain>
    </source>
</reference>